<dbReference type="EMBL" id="CP159872">
    <property type="protein sequence ID" value="XCM78600.1"/>
    <property type="molecule type" value="Genomic_DNA"/>
</dbReference>
<organism evidence="1">
    <name type="scientific">Kitasatospora camelliae</name>
    <dbReference type="NCBI Taxonomy" id="3156397"/>
    <lineage>
        <taxon>Bacteria</taxon>
        <taxon>Bacillati</taxon>
        <taxon>Actinomycetota</taxon>
        <taxon>Actinomycetes</taxon>
        <taxon>Kitasatosporales</taxon>
        <taxon>Streptomycetaceae</taxon>
        <taxon>Kitasatospora</taxon>
    </lineage>
</organism>
<dbReference type="KEGG" id="kcm:ABWK59_06485"/>
<reference evidence="1" key="1">
    <citation type="submission" date="2024-06" db="EMBL/GenBank/DDBJ databases">
        <title>The genome sequences of Kitasatospora sp. strain HUAS MG31.</title>
        <authorList>
            <person name="Mo P."/>
        </authorList>
    </citation>
    <scope>NUCLEOTIDE SEQUENCE</scope>
    <source>
        <strain evidence="1">HUAS MG31</strain>
    </source>
</reference>
<evidence type="ECO:0000313" key="1">
    <source>
        <dbReference type="EMBL" id="XCM78600.1"/>
    </source>
</evidence>
<sequence>MTVRQEVHPDEFDRIGELLGWLATRADDRHRTSPGTVHLGWTRFYESDRTVPWRGGTARSPGRDARGARPVFVAAGDRMAYEDGCVVVTRPNGERSSHRAGNSYWICR</sequence>
<proteinExistence type="predicted"/>
<protein>
    <submittedName>
        <fullName evidence="1">Uncharacterized protein</fullName>
    </submittedName>
</protein>
<gene>
    <name evidence="1" type="ORF">ABWK59_06485</name>
</gene>
<dbReference type="RefSeq" id="WP_354638619.1">
    <property type="nucleotide sequence ID" value="NZ_CP159872.1"/>
</dbReference>
<name>A0AAU8JRP4_9ACTN</name>
<dbReference type="AlphaFoldDB" id="A0AAU8JRP4"/>
<accession>A0AAU8JRP4</accession>